<feature type="domain" description="GyrI-like small molecule binding" evidence="1">
    <location>
        <begin position="34"/>
        <end position="224"/>
    </location>
</feature>
<dbReference type="Pfam" id="PF06445">
    <property type="entry name" value="GyrI-like"/>
    <property type="match status" value="1"/>
</dbReference>
<dbReference type="InterPro" id="IPR008319">
    <property type="entry name" value="GyrI-like_CCH_Lin2189-like"/>
</dbReference>
<dbReference type="Gene3D" id="3.20.80.10">
    <property type="entry name" value="Regulatory factor, effector binding domain"/>
    <property type="match status" value="1"/>
</dbReference>
<dbReference type="AlphaFoldDB" id="W0FN33"/>
<organism evidence="2">
    <name type="scientific">uncultured bacterium Contig1491</name>
    <dbReference type="NCBI Taxonomy" id="1393439"/>
    <lineage>
        <taxon>Bacteria</taxon>
        <taxon>environmental samples</taxon>
    </lineage>
</organism>
<accession>W0FN33</accession>
<dbReference type="InterPro" id="IPR011256">
    <property type="entry name" value="Reg_factor_effector_dom_sf"/>
</dbReference>
<evidence type="ECO:0000313" key="2">
    <source>
        <dbReference type="EMBL" id="AHF24864.1"/>
    </source>
</evidence>
<dbReference type="EMBL" id="KC246808">
    <property type="protein sequence ID" value="AHF24864.1"/>
    <property type="molecule type" value="Genomic_DNA"/>
</dbReference>
<sequence length="226" mass="25536">MGNRRAAVQIVSEGFFMAFDFKKEYRDLYQPKTKPSIVEVPRMRFIAVEGEGDPNEEGGAYKNAVGLLYGIAYTLKMSYKTDHAIPGFYEYVVPPLEGFWWQPGVCGVDFLNKSAFNWLSSIRVPEFVDDAAFNWAIEAATAKKKLDYSPVQLVEIEEGLCVQCMHIGPYDDEPATVALMHEFAESQGCVLDFSDARRHHELYLSDPNKVDPAKLKTVVRHPVKMA</sequence>
<evidence type="ECO:0000259" key="1">
    <source>
        <dbReference type="Pfam" id="PF06445"/>
    </source>
</evidence>
<dbReference type="InterPro" id="IPR029442">
    <property type="entry name" value="GyrI-like"/>
</dbReference>
<dbReference type="SUPFAM" id="SSF55136">
    <property type="entry name" value="Probable bacterial effector-binding domain"/>
    <property type="match status" value="1"/>
</dbReference>
<reference evidence="2" key="1">
    <citation type="journal article" date="2013" name="PLoS ONE">
        <title>Metagenomic insights into the carbohydrate-active enzymes carried by the microorganisms adhering to solid digesta in the rumen of cows.</title>
        <authorList>
            <person name="Wang L."/>
            <person name="Hatem A."/>
            <person name="Catalyurek U.V."/>
            <person name="Morrison M."/>
            <person name="Yu Z."/>
        </authorList>
    </citation>
    <scope>NUCLEOTIDE SEQUENCE</scope>
</reference>
<dbReference type="PIRSF" id="PIRSF031644">
    <property type="entry name" value="UCP031644"/>
    <property type="match status" value="1"/>
</dbReference>
<name>W0FN33_9BACT</name>
<protein>
    <recommendedName>
        <fullName evidence="1">GyrI-like small molecule binding domain-containing protein</fullName>
    </recommendedName>
</protein>
<proteinExistence type="predicted"/>